<dbReference type="PANTHER" id="PTHR13268:SF0">
    <property type="entry name" value="BCAS3 MICROTUBULE ASSOCIATED CELL MIGRATION FACTOR"/>
    <property type="match status" value="1"/>
</dbReference>
<keyword evidence="3" id="KW-1185">Reference proteome</keyword>
<evidence type="ECO:0000256" key="1">
    <source>
        <dbReference type="SAM" id="MobiDB-lite"/>
    </source>
</evidence>
<evidence type="ECO:0000313" key="3">
    <source>
        <dbReference type="Proteomes" id="UP000541558"/>
    </source>
</evidence>
<dbReference type="GO" id="GO:0005737">
    <property type="term" value="C:cytoplasm"/>
    <property type="evidence" value="ECO:0007669"/>
    <property type="project" value="TreeGrafter"/>
</dbReference>
<feature type="compositionally biased region" description="Basic residues" evidence="1">
    <location>
        <begin position="1432"/>
        <end position="1441"/>
    </location>
</feature>
<feature type="compositionally biased region" description="Gly residues" evidence="1">
    <location>
        <begin position="636"/>
        <end position="654"/>
    </location>
</feature>
<feature type="region of interest" description="Disordered" evidence="1">
    <location>
        <begin position="1416"/>
        <end position="1441"/>
    </location>
</feature>
<feature type="region of interest" description="Disordered" evidence="1">
    <location>
        <begin position="521"/>
        <end position="562"/>
    </location>
</feature>
<dbReference type="OrthoDB" id="25778at2759"/>
<feature type="compositionally biased region" description="Gly residues" evidence="1">
    <location>
        <begin position="119"/>
        <end position="134"/>
    </location>
</feature>
<dbReference type="InterPro" id="IPR045142">
    <property type="entry name" value="BCAS3-like"/>
</dbReference>
<feature type="compositionally biased region" description="Pro residues" evidence="1">
    <location>
        <begin position="1420"/>
        <end position="1430"/>
    </location>
</feature>
<feature type="region of interest" description="Disordered" evidence="1">
    <location>
        <begin position="116"/>
        <end position="135"/>
    </location>
</feature>
<dbReference type="PANTHER" id="PTHR13268">
    <property type="entry name" value="BREAST CARCINOMA AMPLIFIED SEQUENCE 3"/>
    <property type="match status" value="1"/>
</dbReference>
<evidence type="ECO:0000313" key="2">
    <source>
        <dbReference type="EMBL" id="KAF5335569.1"/>
    </source>
</evidence>
<sequence>MHLFVWGLESVFVQGFIVSFRTSSQTHTPSRSLSLSAPRSPPSTSARLPPLESSTTTLESLSRTLRSYAAPFAPFTGPTSKQGATQSGKSERKSGKGQGQGLKNAPYPPAVRRVEVLGSGYGGGGGTGGGGGGKQEWEREYEEYDERGYGYPASAVASGASSSRVRDVIGVGVGVGGSREVGVGLGRDVGRSVPVPLPVPERQRAWAGEGEGVSRRREAQTETQGARVGGLALSRTLRRGSSPLRPREGEGDDGRDRRGEYGGGERTGEEGDVERVVWARWEVLGRRPLLLIAYARALQVWDTGNLASVAEVLHVDFKRGEAAGEWVGDGSRKVVAVVQAVVSTEGGESPVLSLLLETQDGKGVREGVVVRYSLGEERVLGRVRVEGGVPMAMECGVGGVLVVSTANPAALHILAPGTLKTLHTITSSELALFSTPPFANAQQQSPVGPSSYTSSHSQSYDHSYPGQAQQNRPLYGGGSDGEGGEDQFTSPSERAELPHPVFALSHRLLAYAIPSSSTTSYYTNTTSGGASSTLRRKESSLSSASSGTGSSVPGASPSSYTSQSPFAAVGGLGGIAIPKTQAELGSAALKVGGGLVRGMRWVGGVALEGVRNRIAGEQGSVGVPLGAANGRQVQGHGQGNGSGSGAANGQGGIGSFFSRSAPTGTLLGPAGVSEEEERKRRRFSDIQAGGGHMAPPSTGGSAGSRVGGGKGYFIRVVDLGALLGAIGGMEEEGGLDVDLEVVAEFVGSRSQPIARLGWARDGCSLYVAPRDGYVVKVFRIRPSPSVSVPGSAAPSSPTSQSGGGKGLKRLGGSEVVPLYELRRGRVTAAVIEDVRAAGDGRWTGVVTRNRTLHVFATNPLGGRSSILSHLDGRVRTPEAEGALEGKVELKPVVRLYGSRGGQGEEEGGGRAAMAFVFVEGGVGALPPSLAPVSGVGRKGIPISPTRRGDGSVGSGSSPPLPVSPVRGARGGGAGAGAPRNVQDVLLFDSATGVLHLQRVTVEARAKAEGYGSGIVGAASAAFVGGTSLSLGSLGKSLTSTTTSAIGMAMTAANASGSVSGGSGVGGSGTSVPGMGAAGPLSVSSSVSSSSVHAYMRGRERGAQLREDVYELVGRVGAVSNWDLRKGRGWPEVRKGLLASSPLSERRRGLSVGGSDEWLAQAELSTFHNPRTGRSRSIYLTHQVSFHTLGEDYHALVRKYRLDVDGDKIEVRKEVPIQAFTTVTTSASHPSIVGASGSSESFVEGFSPTRASARGSYPPGAVSSSFDEPLASALQGELEYQPPAAVLPMYPNGVAGSRASAIRNSIPIRRLGDGVSEGLGRIRRGVAVRSPRLASARSGEEYGGAMAEHDVLLEFDEEVDDFMAPRVVNPEGAGLLDEDVVGRVDEEIWAEGWDNQDRMAVEEAEQFHTISTAGYVDEGVVPPPLASPPIPAQKKKGGKRRK</sequence>
<feature type="compositionally biased region" description="Polar residues" evidence="1">
    <location>
        <begin position="77"/>
        <end position="88"/>
    </location>
</feature>
<dbReference type="GO" id="GO:0006914">
    <property type="term" value="P:autophagy"/>
    <property type="evidence" value="ECO:0007669"/>
    <property type="project" value="InterPro"/>
</dbReference>
<dbReference type="Proteomes" id="UP000541558">
    <property type="component" value="Unassembled WGS sequence"/>
</dbReference>
<dbReference type="GO" id="GO:0042594">
    <property type="term" value="P:response to starvation"/>
    <property type="evidence" value="ECO:0007669"/>
    <property type="project" value="TreeGrafter"/>
</dbReference>
<comment type="caution">
    <text evidence="2">The sequence shown here is derived from an EMBL/GenBank/DDBJ whole genome shotgun (WGS) entry which is preliminary data.</text>
</comment>
<feature type="compositionally biased region" description="Low complexity" evidence="1">
    <location>
        <begin position="521"/>
        <end position="533"/>
    </location>
</feature>
<feature type="compositionally biased region" description="Low complexity" evidence="1">
    <location>
        <begin position="28"/>
        <end position="67"/>
    </location>
</feature>
<feature type="compositionally biased region" description="Low complexity" evidence="1">
    <location>
        <begin position="785"/>
        <end position="800"/>
    </location>
</feature>
<reference evidence="2 3" key="1">
    <citation type="journal article" date="2020" name="ISME J.">
        <title>Uncovering the hidden diversity of litter-decomposition mechanisms in mushroom-forming fungi.</title>
        <authorList>
            <person name="Floudas D."/>
            <person name="Bentzer J."/>
            <person name="Ahren D."/>
            <person name="Johansson T."/>
            <person name="Persson P."/>
            <person name="Tunlid A."/>
        </authorList>
    </citation>
    <scope>NUCLEOTIDE SEQUENCE [LARGE SCALE GENOMIC DNA]</scope>
    <source>
        <strain evidence="2 3">CBS 175.51</strain>
    </source>
</reference>
<feature type="region of interest" description="Disordered" evidence="1">
    <location>
        <begin position="26"/>
        <end position="110"/>
    </location>
</feature>
<feature type="compositionally biased region" description="Low complexity" evidence="1">
    <location>
        <begin position="540"/>
        <end position="562"/>
    </location>
</feature>
<evidence type="ECO:0008006" key="4">
    <source>
        <dbReference type="Google" id="ProtNLM"/>
    </source>
</evidence>
<feature type="region of interest" description="Disordered" evidence="1">
    <location>
        <begin position="205"/>
        <end position="269"/>
    </location>
</feature>
<organism evidence="2 3">
    <name type="scientific">Ephemerocybe angulata</name>
    <dbReference type="NCBI Taxonomy" id="980116"/>
    <lineage>
        <taxon>Eukaryota</taxon>
        <taxon>Fungi</taxon>
        <taxon>Dikarya</taxon>
        <taxon>Basidiomycota</taxon>
        <taxon>Agaricomycotina</taxon>
        <taxon>Agaricomycetes</taxon>
        <taxon>Agaricomycetidae</taxon>
        <taxon>Agaricales</taxon>
        <taxon>Agaricineae</taxon>
        <taxon>Psathyrellaceae</taxon>
        <taxon>Ephemerocybe</taxon>
    </lineage>
</organism>
<gene>
    <name evidence="2" type="ORF">D9611_012185</name>
</gene>
<proteinExistence type="predicted"/>
<feature type="compositionally biased region" description="Basic and acidic residues" evidence="1">
    <location>
        <begin position="245"/>
        <end position="260"/>
    </location>
</feature>
<name>A0A8H5C5J7_9AGAR</name>
<protein>
    <recommendedName>
        <fullName evidence="4">BCAS3 domain-containing protein</fullName>
    </recommendedName>
</protein>
<feature type="region of interest" description="Disordered" evidence="1">
    <location>
        <begin position="785"/>
        <end position="809"/>
    </location>
</feature>
<feature type="region of interest" description="Disordered" evidence="1">
    <location>
        <begin position="629"/>
        <end position="705"/>
    </location>
</feature>
<feature type="region of interest" description="Disordered" evidence="1">
    <location>
        <begin position="440"/>
        <end position="492"/>
    </location>
</feature>
<feature type="compositionally biased region" description="Low complexity" evidence="1">
    <location>
        <begin position="450"/>
        <end position="464"/>
    </location>
</feature>
<feature type="region of interest" description="Disordered" evidence="1">
    <location>
        <begin position="936"/>
        <end position="975"/>
    </location>
</feature>
<accession>A0A8H5C5J7</accession>
<dbReference type="EMBL" id="JAACJK010000061">
    <property type="protein sequence ID" value="KAF5335569.1"/>
    <property type="molecule type" value="Genomic_DNA"/>
</dbReference>